<evidence type="ECO:0000256" key="1">
    <source>
        <dbReference type="ARBA" id="ARBA00001974"/>
    </source>
</evidence>
<proteinExistence type="predicted"/>
<dbReference type="Pfam" id="PF01494">
    <property type="entry name" value="FAD_binding_3"/>
    <property type="match status" value="1"/>
</dbReference>
<dbReference type="SUPFAM" id="SSF51905">
    <property type="entry name" value="FAD/NAD(P)-binding domain"/>
    <property type="match status" value="1"/>
</dbReference>
<dbReference type="EMBL" id="CP047166">
    <property type="protein sequence ID" value="QRF66983.1"/>
    <property type="molecule type" value="Genomic_DNA"/>
</dbReference>
<keyword evidence="5" id="KW-0503">Monooxygenase</keyword>
<comment type="cofactor">
    <cofactor evidence="1">
        <name>FAD</name>
        <dbReference type="ChEBI" id="CHEBI:57692"/>
    </cofactor>
</comment>
<sequence length="393" mass="41934">MLKGMEVTVVGGGIGGLAAALALRQRGAEVRVLEQAEAIREVGAGIQVSPNGLRVLEALGLGAAFRAATVRGQAVSLRDFRRGREVVSLDLSGLPEAQSYRFVHRADLIDLLAAAAREAGVRVRLLQAVRAIVPGDPPRVVCRTGDEGRADLVIGAEGLHSVLRPALNGVAAPFFTGQVAWRAVVPNTVGHPAEARVHMGPGRHLVSYPLRGGRFVNIVAAEERRDWVAEGWSHSDVPANLRRAFAGFGGDVPALLEQVEAPGLWGLFRHPVARVWHGAGVALLGDAAHPTLPFMAQGANMALEDAWVLGDALERAPDIQTGLAAYQQRREARVRRVVQAAEGNAWKYHLRNPLVRSVAHLGLGAVGRLAPGRLVGQFDWIYRHDVTAQGQGA</sequence>
<dbReference type="PANTHER" id="PTHR13789:SF318">
    <property type="entry name" value="GERANYLGERANYL DIPHOSPHATE REDUCTASE"/>
    <property type="match status" value="1"/>
</dbReference>
<evidence type="ECO:0000256" key="2">
    <source>
        <dbReference type="ARBA" id="ARBA00022630"/>
    </source>
</evidence>
<keyword evidence="4" id="KW-0560">Oxidoreductase</keyword>
<dbReference type="Gene3D" id="3.50.50.60">
    <property type="entry name" value="FAD/NAD(P)-binding domain"/>
    <property type="match status" value="1"/>
</dbReference>
<keyword evidence="3" id="KW-0274">FAD</keyword>
<feature type="domain" description="FAD-binding" evidence="6">
    <location>
        <begin position="5"/>
        <end position="340"/>
    </location>
</feature>
<protein>
    <submittedName>
        <fullName evidence="7">NAD(P)-binding protein</fullName>
    </submittedName>
</protein>
<dbReference type="PANTHER" id="PTHR13789">
    <property type="entry name" value="MONOOXYGENASE"/>
    <property type="match status" value="1"/>
</dbReference>
<dbReference type="InterPro" id="IPR002938">
    <property type="entry name" value="FAD-bd"/>
</dbReference>
<dbReference type="InterPro" id="IPR050493">
    <property type="entry name" value="FAD-dep_Monooxygenase_BioMet"/>
</dbReference>
<evidence type="ECO:0000256" key="3">
    <source>
        <dbReference type="ARBA" id="ARBA00022827"/>
    </source>
</evidence>
<evidence type="ECO:0000259" key="6">
    <source>
        <dbReference type="Pfam" id="PF01494"/>
    </source>
</evidence>
<accession>A0ABX7FB93</accession>
<name>A0ABX7FB93_9RHOB</name>
<evidence type="ECO:0000256" key="5">
    <source>
        <dbReference type="ARBA" id="ARBA00023033"/>
    </source>
</evidence>
<dbReference type="RefSeq" id="WP_031322414.1">
    <property type="nucleotide sequence ID" value="NZ_CP047166.1"/>
</dbReference>
<reference evidence="7 8" key="1">
    <citation type="submission" date="2019-12" db="EMBL/GenBank/DDBJ databases">
        <title>Complete Genome Sequence of a Quorum-Sensing Bacterium,Rhodobacteraceae bacterium C31, Isolated from a marine microalgae symbiotic bacteria.</title>
        <authorList>
            <person name="Zhang Y."/>
        </authorList>
    </citation>
    <scope>NUCLEOTIDE SEQUENCE [LARGE SCALE GENOMIC DNA]</scope>
    <source>
        <strain evidence="7 8">C31</strain>
    </source>
</reference>
<organism evidence="7 8">
    <name type="scientific">Ponticoccus alexandrii</name>
    <dbReference type="NCBI Taxonomy" id="1943633"/>
    <lineage>
        <taxon>Bacteria</taxon>
        <taxon>Pseudomonadati</taxon>
        <taxon>Pseudomonadota</taxon>
        <taxon>Alphaproteobacteria</taxon>
        <taxon>Rhodobacterales</taxon>
        <taxon>Roseobacteraceae</taxon>
        <taxon>Ponticoccus</taxon>
    </lineage>
</organism>
<keyword evidence="2" id="KW-0285">Flavoprotein</keyword>
<dbReference type="InterPro" id="IPR036188">
    <property type="entry name" value="FAD/NAD-bd_sf"/>
</dbReference>
<gene>
    <name evidence="7" type="ORF">GQA70_12060</name>
</gene>
<dbReference type="Proteomes" id="UP000596387">
    <property type="component" value="Chromosome"/>
</dbReference>
<dbReference type="PRINTS" id="PR00420">
    <property type="entry name" value="RNGMNOXGNASE"/>
</dbReference>
<evidence type="ECO:0000313" key="8">
    <source>
        <dbReference type="Proteomes" id="UP000596387"/>
    </source>
</evidence>
<evidence type="ECO:0000256" key="4">
    <source>
        <dbReference type="ARBA" id="ARBA00023002"/>
    </source>
</evidence>
<dbReference type="SUPFAM" id="SSF54373">
    <property type="entry name" value="FAD-linked reductases, C-terminal domain"/>
    <property type="match status" value="1"/>
</dbReference>
<evidence type="ECO:0000313" key="7">
    <source>
        <dbReference type="EMBL" id="QRF66983.1"/>
    </source>
</evidence>
<keyword evidence="8" id="KW-1185">Reference proteome</keyword>